<organism evidence="1 2">
    <name type="scientific">Romanomermis culicivorax</name>
    <name type="common">Nematode worm</name>
    <dbReference type="NCBI Taxonomy" id="13658"/>
    <lineage>
        <taxon>Eukaryota</taxon>
        <taxon>Metazoa</taxon>
        <taxon>Ecdysozoa</taxon>
        <taxon>Nematoda</taxon>
        <taxon>Enoplea</taxon>
        <taxon>Dorylaimia</taxon>
        <taxon>Mermithida</taxon>
        <taxon>Mermithoidea</taxon>
        <taxon>Mermithidae</taxon>
        <taxon>Romanomermis</taxon>
    </lineage>
</organism>
<protein>
    <submittedName>
        <fullName evidence="2">Uncharacterized protein</fullName>
    </submittedName>
</protein>
<reference evidence="2" key="1">
    <citation type="submission" date="2022-11" db="UniProtKB">
        <authorList>
            <consortium name="WormBaseParasite"/>
        </authorList>
    </citation>
    <scope>IDENTIFICATION</scope>
</reference>
<keyword evidence="1" id="KW-1185">Reference proteome</keyword>
<dbReference type="Proteomes" id="UP000887565">
    <property type="component" value="Unplaced"/>
</dbReference>
<dbReference type="AlphaFoldDB" id="A0A915K3C9"/>
<evidence type="ECO:0000313" key="2">
    <source>
        <dbReference type="WBParaSite" id="nRc.2.0.1.t32338-RA"/>
    </source>
</evidence>
<name>A0A915K3C9_ROMCU</name>
<proteinExistence type="predicted"/>
<accession>A0A915K3C9</accession>
<sequence length="121" mass="13768">MLIINDSLVYKNNNKLTLALLCQSSPPGGDSRTTIRKKMAEVLLCETEDERRCNLKSCRFTANNFAESQLYLSYRVITAAYGTNLARQNLVPRLSDSLSLLMRRRLSKDLPFDALPLKIEQ</sequence>
<dbReference type="WBParaSite" id="nRc.2.0.1.t32338-RA">
    <property type="protein sequence ID" value="nRc.2.0.1.t32338-RA"/>
    <property type="gene ID" value="nRc.2.0.1.g32338"/>
</dbReference>
<evidence type="ECO:0000313" key="1">
    <source>
        <dbReference type="Proteomes" id="UP000887565"/>
    </source>
</evidence>